<proteinExistence type="predicted"/>
<evidence type="ECO:0000313" key="1">
    <source>
        <dbReference type="EMBL" id="KAG0570786.1"/>
    </source>
</evidence>
<keyword evidence="2" id="KW-1185">Reference proteome</keyword>
<dbReference type="EMBL" id="CM026427">
    <property type="protein sequence ID" value="KAG0570786.1"/>
    <property type="molecule type" value="Genomic_DNA"/>
</dbReference>
<dbReference type="AlphaFoldDB" id="A0A8T0HGA1"/>
<organism evidence="1 2">
    <name type="scientific">Ceratodon purpureus</name>
    <name type="common">Fire moss</name>
    <name type="synonym">Dicranum purpureum</name>
    <dbReference type="NCBI Taxonomy" id="3225"/>
    <lineage>
        <taxon>Eukaryota</taxon>
        <taxon>Viridiplantae</taxon>
        <taxon>Streptophyta</taxon>
        <taxon>Embryophyta</taxon>
        <taxon>Bryophyta</taxon>
        <taxon>Bryophytina</taxon>
        <taxon>Bryopsida</taxon>
        <taxon>Dicranidae</taxon>
        <taxon>Pseudoditrichales</taxon>
        <taxon>Ditrichaceae</taxon>
        <taxon>Ceratodon</taxon>
    </lineage>
</organism>
<gene>
    <name evidence="1" type="ORF">KC19_6G187900</name>
</gene>
<accession>A0A8T0HGA1</accession>
<reference evidence="1 2" key="1">
    <citation type="submission" date="2020-06" db="EMBL/GenBank/DDBJ databases">
        <title>WGS assembly of Ceratodon purpureus strain R40.</title>
        <authorList>
            <person name="Carey S.B."/>
            <person name="Jenkins J."/>
            <person name="Shu S."/>
            <person name="Lovell J.T."/>
            <person name="Sreedasyam A."/>
            <person name="Maumus F."/>
            <person name="Tiley G.P."/>
            <person name="Fernandez-Pozo N."/>
            <person name="Barry K."/>
            <person name="Chen C."/>
            <person name="Wang M."/>
            <person name="Lipzen A."/>
            <person name="Daum C."/>
            <person name="Saski C.A."/>
            <person name="Payton A.C."/>
            <person name="Mcbreen J.C."/>
            <person name="Conrad R.E."/>
            <person name="Kollar L.M."/>
            <person name="Olsson S."/>
            <person name="Huttunen S."/>
            <person name="Landis J.B."/>
            <person name="Wickett N.J."/>
            <person name="Johnson M.G."/>
            <person name="Rensing S.A."/>
            <person name="Grimwood J."/>
            <person name="Schmutz J."/>
            <person name="Mcdaniel S.F."/>
        </authorList>
    </citation>
    <scope>NUCLEOTIDE SEQUENCE [LARGE SCALE GENOMIC DNA]</scope>
    <source>
        <strain evidence="1 2">R40</strain>
    </source>
</reference>
<protein>
    <submittedName>
        <fullName evidence="1">Uncharacterized protein</fullName>
    </submittedName>
</protein>
<comment type="caution">
    <text evidence="1">The sequence shown here is derived from an EMBL/GenBank/DDBJ whole genome shotgun (WGS) entry which is preliminary data.</text>
</comment>
<evidence type="ECO:0000313" key="2">
    <source>
        <dbReference type="Proteomes" id="UP000822688"/>
    </source>
</evidence>
<dbReference type="Proteomes" id="UP000822688">
    <property type="component" value="Chromosome 6"/>
</dbReference>
<sequence length="29" mass="3828">MRMDRFELCDHRELRRVWMSRDWKEYLGI</sequence>
<name>A0A8T0HGA1_CERPU</name>